<gene>
    <name evidence="5" type="primary">truB</name>
    <name evidence="7" type="ORF">Cyrtocomes_00033</name>
</gene>
<keyword evidence="4 5" id="KW-0413">Isomerase</keyword>
<organism evidence="7 8">
    <name type="scientific">Candidatus Cyrtobacter comes</name>
    <dbReference type="NCBI Taxonomy" id="675776"/>
    <lineage>
        <taxon>Bacteria</taxon>
        <taxon>Pseudomonadati</taxon>
        <taxon>Pseudomonadota</taxon>
        <taxon>Alphaproteobacteria</taxon>
        <taxon>Rickettsiales</taxon>
        <taxon>Candidatus Midichloriaceae</taxon>
        <taxon>Candidatus Cyrtobacter</taxon>
    </lineage>
</organism>
<evidence type="ECO:0000259" key="6">
    <source>
        <dbReference type="Pfam" id="PF01509"/>
    </source>
</evidence>
<dbReference type="EC" id="5.4.99.25" evidence="5"/>
<keyword evidence="8" id="KW-1185">Reference proteome</keyword>
<comment type="catalytic activity">
    <reaction evidence="1 5">
        <text>uridine(55) in tRNA = pseudouridine(55) in tRNA</text>
        <dbReference type="Rhea" id="RHEA:42532"/>
        <dbReference type="Rhea" id="RHEA-COMP:10101"/>
        <dbReference type="Rhea" id="RHEA-COMP:10102"/>
        <dbReference type="ChEBI" id="CHEBI:65314"/>
        <dbReference type="ChEBI" id="CHEBI:65315"/>
        <dbReference type="EC" id="5.4.99.25"/>
    </reaction>
</comment>
<dbReference type="SUPFAM" id="SSF55120">
    <property type="entry name" value="Pseudouridine synthase"/>
    <property type="match status" value="1"/>
</dbReference>
<comment type="similarity">
    <text evidence="2 5">Belongs to the pseudouridine synthase TruB family. Type 1 subfamily.</text>
</comment>
<dbReference type="PANTHER" id="PTHR13767">
    <property type="entry name" value="TRNA-PSEUDOURIDINE SYNTHASE"/>
    <property type="match status" value="1"/>
</dbReference>
<evidence type="ECO:0000256" key="4">
    <source>
        <dbReference type="ARBA" id="ARBA00023235"/>
    </source>
</evidence>
<proteinExistence type="inferred from homology"/>
<feature type="domain" description="Pseudouridine synthase II N-terminal" evidence="6">
    <location>
        <begin position="27"/>
        <end position="176"/>
    </location>
</feature>
<feature type="active site" description="Nucleophile" evidence="5">
    <location>
        <position position="42"/>
    </location>
</feature>
<dbReference type="Proteomes" id="UP001293791">
    <property type="component" value="Unassembled WGS sequence"/>
</dbReference>
<dbReference type="InterPro" id="IPR002501">
    <property type="entry name" value="PsdUridine_synth_N"/>
</dbReference>
<comment type="caution">
    <text evidence="7">The sequence shown here is derived from an EMBL/GenBank/DDBJ whole genome shotgun (WGS) entry which is preliminary data.</text>
</comment>
<dbReference type="RefSeq" id="WP_322497190.1">
    <property type="nucleotide sequence ID" value="NZ_JARGYT010000001.1"/>
</dbReference>
<dbReference type="Pfam" id="PF01509">
    <property type="entry name" value="TruB_N"/>
    <property type="match status" value="1"/>
</dbReference>
<evidence type="ECO:0000256" key="5">
    <source>
        <dbReference type="HAMAP-Rule" id="MF_01080"/>
    </source>
</evidence>
<dbReference type="PANTHER" id="PTHR13767:SF2">
    <property type="entry name" value="PSEUDOURIDYLATE SYNTHASE TRUB1"/>
    <property type="match status" value="1"/>
</dbReference>
<dbReference type="EMBL" id="JARGYT010000001">
    <property type="protein sequence ID" value="MDZ5761677.1"/>
    <property type="molecule type" value="Genomic_DNA"/>
</dbReference>
<evidence type="ECO:0000256" key="3">
    <source>
        <dbReference type="ARBA" id="ARBA00022694"/>
    </source>
</evidence>
<dbReference type="Gene3D" id="3.30.2350.10">
    <property type="entry name" value="Pseudouridine synthase"/>
    <property type="match status" value="1"/>
</dbReference>
<dbReference type="InterPro" id="IPR020103">
    <property type="entry name" value="PsdUridine_synth_cat_dom_sf"/>
</dbReference>
<protein>
    <recommendedName>
        <fullName evidence="5">tRNA pseudouridine synthase B</fullName>
        <ecNumber evidence="5">5.4.99.25</ecNumber>
    </recommendedName>
    <alternativeName>
        <fullName evidence="5">tRNA pseudouridine(55) synthase</fullName>
        <shortName evidence="5">Psi55 synthase</shortName>
    </alternativeName>
    <alternativeName>
        <fullName evidence="5">tRNA pseudouridylate synthase</fullName>
    </alternativeName>
    <alternativeName>
        <fullName evidence="5">tRNA-uridine isomerase</fullName>
    </alternativeName>
</protein>
<dbReference type="NCBIfam" id="TIGR00431">
    <property type="entry name" value="TruB"/>
    <property type="match status" value="1"/>
</dbReference>
<keyword evidence="3 5" id="KW-0819">tRNA processing</keyword>
<evidence type="ECO:0000313" key="7">
    <source>
        <dbReference type="EMBL" id="MDZ5761677.1"/>
    </source>
</evidence>
<evidence type="ECO:0000256" key="2">
    <source>
        <dbReference type="ARBA" id="ARBA00005642"/>
    </source>
</evidence>
<evidence type="ECO:0000256" key="1">
    <source>
        <dbReference type="ARBA" id="ARBA00000385"/>
    </source>
</evidence>
<reference evidence="7 8" key="1">
    <citation type="submission" date="2023-02" db="EMBL/GenBank/DDBJ databases">
        <title>Host association and intracellularity evolved multiple times independently in the Rickettsiales.</title>
        <authorList>
            <person name="Castelli M."/>
            <person name="Nardi T."/>
            <person name="Gammuto L."/>
            <person name="Bellinzona G."/>
            <person name="Sabaneyeva E."/>
            <person name="Potekhin A."/>
            <person name="Serra V."/>
            <person name="Petroni G."/>
            <person name="Sassera D."/>
        </authorList>
    </citation>
    <scope>NUCLEOTIDE SEQUENCE [LARGE SCALE GENOMIC DNA]</scope>
    <source>
        <strain evidence="7 8">BOD18</strain>
    </source>
</reference>
<evidence type="ECO:0000313" key="8">
    <source>
        <dbReference type="Proteomes" id="UP001293791"/>
    </source>
</evidence>
<dbReference type="InterPro" id="IPR014780">
    <property type="entry name" value="tRNA_psdUridine_synth_TruB"/>
</dbReference>
<sequence>MNSKEDGWLLFDKPIGMSSAKAVAVLKKRFGFRKIGHCGTLDPFASGLLIVGFGQATKLMCFAVKKDKEYVFTVDWSYGTDTLDNTGTRNSNIAGSVPSLDEIQSAIAEIGCGEMGQIPPSYSAISINGQRAYRLARSGVHVEMKERIVKLYELRILEHEGCRTVFRLRCGSGFYVRSLARDIGAIIGYPSHVCQLKRVTIGDFDLSNALTEDDIFTPNHNNFLSSYFLSCVSMVDEAIRLKVDDGVAALLKLGRVVNLPVGCCTSSRVLVVSESEDVPVAICELTHCLLKPVRGFV</sequence>
<dbReference type="HAMAP" id="MF_01080">
    <property type="entry name" value="TruB_bact"/>
    <property type="match status" value="1"/>
</dbReference>
<comment type="function">
    <text evidence="5">Responsible for synthesis of pseudouridine from uracil-55 in the psi GC loop of transfer RNAs.</text>
</comment>
<accession>A0ABU5L6K1</accession>
<name>A0ABU5L6K1_9RICK</name>